<evidence type="ECO:0000313" key="2">
    <source>
        <dbReference type="Proteomes" id="UP001054945"/>
    </source>
</evidence>
<dbReference type="EMBL" id="BPLR01017235">
    <property type="protein sequence ID" value="GIY89625.1"/>
    <property type="molecule type" value="Genomic_DNA"/>
</dbReference>
<accession>A0AAV4X6L9</accession>
<comment type="caution">
    <text evidence="1">The sequence shown here is derived from an EMBL/GenBank/DDBJ whole genome shotgun (WGS) entry which is preliminary data.</text>
</comment>
<organism evidence="1 2">
    <name type="scientific">Caerostris extrusa</name>
    <name type="common">Bark spider</name>
    <name type="synonym">Caerostris bankana</name>
    <dbReference type="NCBI Taxonomy" id="172846"/>
    <lineage>
        <taxon>Eukaryota</taxon>
        <taxon>Metazoa</taxon>
        <taxon>Ecdysozoa</taxon>
        <taxon>Arthropoda</taxon>
        <taxon>Chelicerata</taxon>
        <taxon>Arachnida</taxon>
        <taxon>Araneae</taxon>
        <taxon>Araneomorphae</taxon>
        <taxon>Entelegynae</taxon>
        <taxon>Araneoidea</taxon>
        <taxon>Araneidae</taxon>
        <taxon>Caerostris</taxon>
    </lineage>
</organism>
<reference evidence="1 2" key="1">
    <citation type="submission" date="2021-06" db="EMBL/GenBank/DDBJ databases">
        <title>Caerostris extrusa draft genome.</title>
        <authorList>
            <person name="Kono N."/>
            <person name="Arakawa K."/>
        </authorList>
    </citation>
    <scope>NUCLEOTIDE SEQUENCE [LARGE SCALE GENOMIC DNA]</scope>
</reference>
<dbReference type="AlphaFoldDB" id="A0AAV4X6L9"/>
<proteinExistence type="predicted"/>
<gene>
    <name evidence="1" type="ORF">CEXT_461611</name>
</gene>
<evidence type="ECO:0000313" key="1">
    <source>
        <dbReference type="EMBL" id="GIY89625.1"/>
    </source>
</evidence>
<dbReference type="Proteomes" id="UP001054945">
    <property type="component" value="Unassembled WGS sequence"/>
</dbReference>
<sequence length="88" mass="10351">MSTSILKGISFQKYQAKGVIRRFYGVIKAMLRRRLGRLDYVFARLLLVKGVIRRIYGVIKAMLRRRLRRLDYLFARLLSGCRKNGCLV</sequence>
<protein>
    <submittedName>
        <fullName evidence="1">Uncharacterized protein</fullName>
    </submittedName>
</protein>
<keyword evidence="2" id="KW-1185">Reference proteome</keyword>
<name>A0AAV4X6L9_CAEEX</name>